<protein>
    <recommendedName>
        <fullName evidence="1">F-box domain-containing protein</fullName>
    </recommendedName>
</protein>
<dbReference type="AlphaFoldDB" id="R7RZI0"/>
<keyword evidence="3" id="KW-1185">Reference proteome</keyword>
<feature type="domain" description="F-box" evidence="1">
    <location>
        <begin position="43"/>
        <end position="109"/>
    </location>
</feature>
<dbReference type="EMBL" id="JH687399">
    <property type="protein sequence ID" value="EIM80238.1"/>
    <property type="molecule type" value="Genomic_DNA"/>
</dbReference>
<name>R7RZI0_STEHR</name>
<evidence type="ECO:0000313" key="2">
    <source>
        <dbReference type="EMBL" id="EIM80238.1"/>
    </source>
</evidence>
<accession>R7RZI0</accession>
<proteinExistence type="predicted"/>
<evidence type="ECO:0000259" key="1">
    <source>
        <dbReference type="Pfam" id="PF12937"/>
    </source>
</evidence>
<dbReference type="InterPro" id="IPR001810">
    <property type="entry name" value="F-box_dom"/>
</dbReference>
<gene>
    <name evidence="2" type="ORF">STEHIDRAFT_163110</name>
</gene>
<dbReference type="Gene3D" id="1.20.1280.50">
    <property type="match status" value="1"/>
</dbReference>
<reference evidence="3" key="1">
    <citation type="journal article" date="2012" name="Science">
        <title>The Paleozoic origin of enzymatic lignin decomposition reconstructed from 31 fungal genomes.</title>
        <authorList>
            <person name="Floudas D."/>
            <person name="Binder M."/>
            <person name="Riley R."/>
            <person name="Barry K."/>
            <person name="Blanchette R.A."/>
            <person name="Henrissat B."/>
            <person name="Martinez A.T."/>
            <person name="Otillar R."/>
            <person name="Spatafora J.W."/>
            <person name="Yadav J.S."/>
            <person name="Aerts A."/>
            <person name="Benoit I."/>
            <person name="Boyd A."/>
            <person name="Carlson A."/>
            <person name="Copeland A."/>
            <person name="Coutinho P.M."/>
            <person name="de Vries R.P."/>
            <person name="Ferreira P."/>
            <person name="Findley K."/>
            <person name="Foster B."/>
            <person name="Gaskell J."/>
            <person name="Glotzer D."/>
            <person name="Gorecki P."/>
            <person name="Heitman J."/>
            <person name="Hesse C."/>
            <person name="Hori C."/>
            <person name="Igarashi K."/>
            <person name="Jurgens J.A."/>
            <person name="Kallen N."/>
            <person name="Kersten P."/>
            <person name="Kohler A."/>
            <person name="Kuees U."/>
            <person name="Kumar T.K.A."/>
            <person name="Kuo A."/>
            <person name="LaButti K."/>
            <person name="Larrondo L.F."/>
            <person name="Lindquist E."/>
            <person name="Ling A."/>
            <person name="Lombard V."/>
            <person name="Lucas S."/>
            <person name="Lundell T."/>
            <person name="Martin R."/>
            <person name="McLaughlin D.J."/>
            <person name="Morgenstern I."/>
            <person name="Morin E."/>
            <person name="Murat C."/>
            <person name="Nagy L.G."/>
            <person name="Nolan M."/>
            <person name="Ohm R.A."/>
            <person name="Patyshakuliyeva A."/>
            <person name="Rokas A."/>
            <person name="Ruiz-Duenas F.J."/>
            <person name="Sabat G."/>
            <person name="Salamov A."/>
            <person name="Samejima M."/>
            <person name="Schmutz J."/>
            <person name="Slot J.C."/>
            <person name="St John F."/>
            <person name="Stenlid J."/>
            <person name="Sun H."/>
            <person name="Sun S."/>
            <person name="Syed K."/>
            <person name="Tsang A."/>
            <person name="Wiebenga A."/>
            <person name="Young D."/>
            <person name="Pisabarro A."/>
            <person name="Eastwood D.C."/>
            <person name="Martin F."/>
            <person name="Cullen D."/>
            <person name="Grigoriev I.V."/>
            <person name="Hibbett D.S."/>
        </authorList>
    </citation>
    <scope>NUCLEOTIDE SEQUENCE [LARGE SCALE GENOMIC DNA]</scope>
    <source>
        <strain evidence="3">FP-91666</strain>
    </source>
</reference>
<dbReference type="GeneID" id="18802226"/>
<dbReference type="KEGG" id="shs:STEHIDRAFT_163110"/>
<dbReference type="Pfam" id="PF12937">
    <property type="entry name" value="F-box-like"/>
    <property type="match status" value="1"/>
</dbReference>
<organism evidence="2 3">
    <name type="scientific">Stereum hirsutum (strain FP-91666)</name>
    <name type="common">White-rot fungus</name>
    <dbReference type="NCBI Taxonomy" id="721885"/>
    <lineage>
        <taxon>Eukaryota</taxon>
        <taxon>Fungi</taxon>
        <taxon>Dikarya</taxon>
        <taxon>Basidiomycota</taxon>
        <taxon>Agaricomycotina</taxon>
        <taxon>Agaricomycetes</taxon>
        <taxon>Russulales</taxon>
        <taxon>Stereaceae</taxon>
        <taxon>Stereum</taxon>
    </lineage>
</organism>
<dbReference type="Proteomes" id="UP000053927">
    <property type="component" value="Unassembled WGS sequence"/>
</dbReference>
<dbReference type="OrthoDB" id="2754773at2759"/>
<sequence>MENGQTPSHPLDAEIESVAHEIASLNHRLADLRSRRNADAPISKVPSEILVRIFRSLSAEPVYHQEYGALTKYTPTRRSWLNLIDATHVCRWWRQTAFDSPLLWANVCLALGPAWMDEALVRSRDAPLTISYATARSDYDDCNCLLSTIPLDRLTHRIRFFSASSPLNGNTIPDFTKALEKMRGQALLLESLSLKLEFPVDNFRLCPLPPYWVSASFPRLRHVELQNISFQLHKFPFHNLSSLKLSLSPDGSYPTEIWRVRPTYRPDLPSLLSVLRKMPKLEILHLDYFLPLARPSTVSTIPSQIRHVSLKHLTELRMVGPACDCAYARQFLDIPANASQSFKTKLYDGRGEDLLALTSSFRPLLESLPAGCRSIAIHDIIHFVDIRIPVEWDAVPYAHMEGQNYTPLRTYGERRFAEKIISRLSATPIDFLLLHCEDAETSDEWLDAFQSMHCVSKVMVSFGGYSSIYSFSQALSGTVQGHVLGPASDTPRRTLFPTLHTLVFLDTDCEDEIFVEHLRRRQASSDPIQEIHLILCNISATTLQLFRSIVSLVEVKEPDALILNLPKVFPQVYPIGANHGF</sequence>
<evidence type="ECO:0000313" key="3">
    <source>
        <dbReference type="Proteomes" id="UP000053927"/>
    </source>
</evidence>
<dbReference type="RefSeq" id="XP_007310835.1">
    <property type="nucleotide sequence ID" value="XM_007310773.1"/>
</dbReference>